<accession>Q09C79</accession>
<evidence type="ECO:0000313" key="1">
    <source>
        <dbReference type="EMBL" id="EAU69324.1"/>
    </source>
</evidence>
<dbReference type="Proteomes" id="UP000032702">
    <property type="component" value="Unassembled WGS sequence"/>
</dbReference>
<comment type="caution">
    <text evidence="1">The sequence shown here is derived from an EMBL/GenBank/DDBJ whole genome shotgun (WGS) entry which is preliminary data.</text>
</comment>
<dbReference type="EMBL" id="AAMD01000007">
    <property type="protein sequence ID" value="EAU69324.1"/>
    <property type="molecule type" value="Genomic_DNA"/>
</dbReference>
<gene>
    <name evidence="1" type="ORF">STIAU_7950</name>
</gene>
<name>Q09C79_STIAD</name>
<protein>
    <submittedName>
        <fullName evidence="1">Uncharacterized protein</fullName>
    </submittedName>
</protein>
<sequence>MTVSKGRPIQWQWVQTLIAPFTDTRTGRSAPHPGHPSGIVYSLTSDGVWNPVMYSR</sequence>
<reference evidence="1 2" key="1">
    <citation type="submission" date="2006-04" db="EMBL/GenBank/DDBJ databases">
        <authorList>
            <person name="Nierman W.C."/>
        </authorList>
    </citation>
    <scope>NUCLEOTIDE SEQUENCE [LARGE SCALE GENOMIC DNA]</scope>
    <source>
        <strain evidence="1 2">DW4/3-1</strain>
    </source>
</reference>
<organism evidence="1 2">
    <name type="scientific">Stigmatella aurantiaca (strain DW4/3-1)</name>
    <dbReference type="NCBI Taxonomy" id="378806"/>
    <lineage>
        <taxon>Bacteria</taxon>
        <taxon>Pseudomonadati</taxon>
        <taxon>Myxococcota</taxon>
        <taxon>Myxococcia</taxon>
        <taxon>Myxococcales</taxon>
        <taxon>Cystobacterineae</taxon>
        <taxon>Archangiaceae</taxon>
        <taxon>Stigmatella</taxon>
    </lineage>
</organism>
<proteinExistence type="predicted"/>
<evidence type="ECO:0000313" key="2">
    <source>
        <dbReference type="Proteomes" id="UP000032702"/>
    </source>
</evidence>
<dbReference type="AlphaFoldDB" id="Q09C79"/>